<evidence type="ECO:0000256" key="2">
    <source>
        <dbReference type="ARBA" id="ARBA00004429"/>
    </source>
</evidence>
<dbReference type="GO" id="GO:1903607">
    <property type="term" value="P:cytochrome c biosynthetic process"/>
    <property type="evidence" value="ECO:0007669"/>
    <property type="project" value="TreeGrafter"/>
</dbReference>
<evidence type="ECO:0000256" key="8">
    <source>
        <dbReference type="ARBA" id="ARBA00022692"/>
    </source>
</evidence>
<feature type="transmembrane region" description="Helical" evidence="13">
    <location>
        <begin position="49"/>
        <end position="72"/>
    </location>
</feature>
<dbReference type="RefSeq" id="WP_075065854.1">
    <property type="nucleotide sequence ID" value="NZ_LKAJ02000001.1"/>
</dbReference>
<dbReference type="InterPro" id="IPR003544">
    <property type="entry name" value="Cyt_c_biogenesis_CcmB"/>
</dbReference>
<organism evidence="14">
    <name type="scientific">Candidatus Berkiella aquae</name>
    <dbReference type="NCBI Taxonomy" id="295108"/>
    <lineage>
        <taxon>Bacteria</taxon>
        <taxon>Pseudomonadati</taxon>
        <taxon>Pseudomonadota</taxon>
        <taxon>Gammaproteobacteria</taxon>
        <taxon>Candidatus Berkiellales</taxon>
        <taxon>Candidatus Berkiellaceae</taxon>
        <taxon>Candidatus Berkiella</taxon>
    </lineage>
</organism>
<dbReference type="EMBL" id="LKAJ02000001">
    <property type="protein sequence ID" value="MCS5711400.1"/>
    <property type="molecule type" value="Genomic_DNA"/>
</dbReference>
<dbReference type="NCBIfam" id="TIGR01190">
    <property type="entry name" value="ccmB"/>
    <property type="match status" value="1"/>
</dbReference>
<evidence type="ECO:0000256" key="13">
    <source>
        <dbReference type="SAM" id="Phobius"/>
    </source>
</evidence>
<reference evidence="15" key="3">
    <citation type="submission" date="2021-06" db="EMBL/GenBank/DDBJ databases">
        <title>Genomic Description and Analysis of Intracellular Bacteria, Candidatus Berkiella cookevillensis and Candidatus Berkiella aquae.</title>
        <authorList>
            <person name="Kidane D.T."/>
            <person name="Mehari Y.T."/>
            <person name="Rice F.C."/>
            <person name="Arivett B.A."/>
            <person name="Farone A.L."/>
            <person name="Berk S.G."/>
            <person name="Farone M.B."/>
        </authorList>
    </citation>
    <scope>NUCLEOTIDE SEQUENCE</scope>
    <source>
        <strain evidence="15">HT99</strain>
    </source>
</reference>
<dbReference type="Pfam" id="PF03379">
    <property type="entry name" value="CcmB"/>
    <property type="match status" value="1"/>
</dbReference>
<dbReference type="GO" id="GO:0017004">
    <property type="term" value="P:cytochrome complex assembly"/>
    <property type="evidence" value="ECO:0007669"/>
    <property type="project" value="UniProtKB-KW"/>
</dbReference>
<dbReference type="GO" id="GO:0005886">
    <property type="term" value="C:plasma membrane"/>
    <property type="evidence" value="ECO:0007669"/>
    <property type="project" value="UniProtKB-SubCell"/>
</dbReference>
<dbReference type="GO" id="GO:0015232">
    <property type="term" value="F:heme transmembrane transporter activity"/>
    <property type="evidence" value="ECO:0007669"/>
    <property type="project" value="InterPro"/>
</dbReference>
<keyword evidence="8 13" id="KW-0812">Transmembrane</keyword>
<evidence type="ECO:0000256" key="11">
    <source>
        <dbReference type="ARBA" id="ARBA00023136"/>
    </source>
</evidence>
<evidence type="ECO:0000313" key="15">
    <source>
        <dbReference type="EMBL" id="MCS5711400.1"/>
    </source>
</evidence>
<feature type="transmembrane region" description="Helical" evidence="13">
    <location>
        <begin position="193"/>
        <end position="217"/>
    </location>
</feature>
<keyword evidence="7 12" id="KW-0997">Cell inner membrane</keyword>
<keyword evidence="5 12" id="KW-0813">Transport</keyword>
<feature type="transmembrane region" description="Helical" evidence="13">
    <location>
        <begin position="23"/>
        <end position="43"/>
    </location>
</feature>
<gene>
    <name evidence="14" type="primary">ccmB</name>
    <name evidence="15" type="ORF">HT99x_008125</name>
    <name evidence="14" type="ORF">HT99x_01220</name>
</gene>
<dbReference type="PANTHER" id="PTHR30070:SF1">
    <property type="entry name" value="CYTOCHROME C BIOGENESIS B-RELATED"/>
    <property type="match status" value="1"/>
</dbReference>
<keyword evidence="10 13" id="KW-1133">Transmembrane helix</keyword>
<dbReference type="InterPro" id="IPR026031">
    <property type="entry name" value="Cyt_c_CcmB_bac"/>
</dbReference>
<protein>
    <recommendedName>
        <fullName evidence="4 12">Heme exporter protein B</fullName>
    </recommendedName>
</protein>
<comment type="function">
    <text evidence="1 12">Required for the export of heme to the periplasm for the biogenesis of c-type cytochromes.</text>
</comment>
<comment type="similarity">
    <text evidence="3 12">Belongs to the CcmB/CycW/HelB family.</text>
</comment>
<evidence type="ECO:0000256" key="3">
    <source>
        <dbReference type="ARBA" id="ARBA00010544"/>
    </source>
</evidence>
<feature type="transmembrane region" description="Helical" evidence="13">
    <location>
        <begin position="161"/>
        <end position="187"/>
    </location>
</feature>
<evidence type="ECO:0000256" key="1">
    <source>
        <dbReference type="ARBA" id="ARBA00002442"/>
    </source>
</evidence>
<dbReference type="PIRSF" id="PIRSF002764">
    <property type="entry name" value="CcmB"/>
    <property type="match status" value="1"/>
</dbReference>
<evidence type="ECO:0000313" key="16">
    <source>
        <dbReference type="Proteomes" id="UP000051497"/>
    </source>
</evidence>
<evidence type="ECO:0000256" key="6">
    <source>
        <dbReference type="ARBA" id="ARBA00022475"/>
    </source>
</evidence>
<dbReference type="Proteomes" id="UP000051497">
    <property type="component" value="Unassembled WGS sequence"/>
</dbReference>
<keyword evidence="6 12" id="KW-1003">Cell membrane</keyword>
<evidence type="ECO:0000256" key="12">
    <source>
        <dbReference type="PIRNR" id="PIRNR002764"/>
    </source>
</evidence>
<dbReference type="EMBL" id="LKAJ01000004">
    <property type="protein sequence ID" value="KRG21468.1"/>
    <property type="molecule type" value="Genomic_DNA"/>
</dbReference>
<keyword evidence="11 12" id="KW-0472">Membrane</keyword>
<evidence type="ECO:0000256" key="7">
    <source>
        <dbReference type="ARBA" id="ARBA00022519"/>
    </source>
</evidence>
<reference evidence="14" key="1">
    <citation type="submission" date="2015-09" db="EMBL/GenBank/DDBJ databases">
        <title>Draft Genome Sequences of Two Novel Amoeba-resistant Intranuclear Bacteria, Candidatus Berkiella cookevillensis and Candidatus Berkiella aquae.</title>
        <authorList>
            <person name="Mehari Y.T."/>
            <person name="Arivett B.A."/>
            <person name="Farone A.L."/>
            <person name="Gunderson J.H."/>
            <person name="Farone M.B."/>
        </authorList>
    </citation>
    <scope>NUCLEOTIDE SEQUENCE [LARGE SCALE GENOMIC DNA]</scope>
    <source>
        <strain evidence="14">HT99</strain>
    </source>
</reference>
<dbReference type="AlphaFoldDB" id="A0A0Q9YLA9"/>
<sequence>MLKVFFSCIKNDLKTLQRKRADWIHPIIFFLVFISLFGIGLGFENQQLIAASPAIIWITFLLISLTTIDNLFKREQEEGTLTQLVLSPYPLWWLLLAKAVVFWLVACLPLILLMPLFGFIMQLEGSAIGGLWLSLLVGSPALTLLGMVGATLTTAMPRSGIFLALLLLPLYVPILILGESVVVQLLATESISFQLALLSALSVFALIGAPHAAAGALKAALDE</sequence>
<dbReference type="PRINTS" id="PR01414">
    <property type="entry name" value="CCMBBIOGNSIS"/>
</dbReference>
<proteinExistence type="inferred from homology"/>
<feature type="transmembrane region" description="Helical" evidence="13">
    <location>
        <begin position="93"/>
        <end position="121"/>
    </location>
</feature>
<evidence type="ECO:0000256" key="5">
    <source>
        <dbReference type="ARBA" id="ARBA00022448"/>
    </source>
</evidence>
<comment type="caution">
    <text evidence="14">The sequence shown here is derived from an EMBL/GenBank/DDBJ whole genome shotgun (WGS) entry which is preliminary data.</text>
</comment>
<dbReference type="PANTHER" id="PTHR30070">
    <property type="entry name" value="HEME EXPORTER PROTEIN B"/>
    <property type="match status" value="1"/>
</dbReference>
<comment type="subcellular location">
    <subcellularLocation>
        <location evidence="2">Cell inner membrane</location>
        <topology evidence="2">Multi-pass membrane protein</topology>
    </subcellularLocation>
</comment>
<evidence type="ECO:0000313" key="14">
    <source>
        <dbReference type="EMBL" id="KRG21468.1"/>
    </source>
</evidence>
<keyword evidence="16" id="KW-1185">Reference proteome</keyword>
<dbReference type="OrthoDB" id="9799895at2"/>
<reference evidence="15" key="2">
    <citation type="journal article" date="2016" name="Genome Announc.">
        <title>Draft Genome Sequences of Two Novel Amoeba-Resistant Intranuclear Bacteria, 'Candidatus Berkiella cookevillensis' and 'Candidatus Berkiella aquae'.</title>
        <authorList>
            <person name="Mehari Y.T."/>
            <person name="Arivett B.A."/>
            <person name="Farone A.L."/>
            <person name="Gunderson J.H."/>
            <person name="Farone M.B."/>
        </authorList>
    </citation>
    <scope>NUCLEOTIDE SEQUENCE</scope>
    <source>
        <strain evidence="15">HT99</strain>
    </source>
</reference>
<dbReference type="STRING" id="295108.HT99x_01220"/>
<evidence type="ECO:0000256" key="9">
    <source>
        <dbReference type="ARBA" id="ARBA00022748"/>
    </source>
</evidence>
<accession>A0A0Q9YLA9</accession>
<name>A0A0Q9YLA9_9GAMM</name>
<evidence type="ECO:0000256" key="10">
    <source>
        <dbReference type="ARBA" id="ARBA00022989"/>
    </source>
</evidence>
<keyword evidence="9 12" id="KW-0201">Cytochrome c-type biogenesis</keyword>
<evidence type="ECO:0000256" key="4">
    <source>
        <dbReference type="ARBA" id="ARBA00016452"/>
    </source>
</evidence>
<feature type="transmembrane region" description="Helical" evidence="13">
    <location>
        <begin position="127"/>
        <end position="149"/>
    </location>
</feature>